<dbReference type="Proteomes" id="UP000008206">
    <property type="component" value="Plasmid Cy782201"/>
</dbReference>
<reference evidence="2" key="1">
    <citation type="journal article" date="2011" name="MBio">
        <title>Novel metabolic attributes of the genus Cyanothece, comprising a group of unicellular nitrogen-fixing Cyanobacteria.</title>
        <authorList>
            <person name="Bandyopadhyay A."/>
            <person name="Elvitigala T."/>
            <person name="Welsh E."/>
            <person name="Stockel J."/>
            <person name="Liberton M."/>
            <person name="Min H."/>
            <person name="Sherman L.A."/>
            <person name="Pakrasi H.B."/>
        </authorList>
    </citation>
    <scope>NUCLEOTIDE SEQUENCE [LARGE SCALE GENOMIC DNA]</scope>
    <source>
        <strain evidence="2">PCC 7822</strain>
        <plasmid evidence="2">Cy782201</plasmid>
    </source>
</reference>
<sequence length="74" mass="8794">MDKLTRQQKIAQLKAERHQEARMAIKDCLQQKSVFAQVLLRADIYSRYWLTKAEFKRLVAEISWELALEKSDKV</sequence>
<accession>E0ULS6</accession>
<dbReference type="KEGG" id="cyj:Cyan7822_6060"/>
<evidence type="ECO:0000313" key="1">
    <source>
        <dbReference type="EMBL" id="ADN17906.1"/>
    </source>
</evidence>
<keyword evidence="2" id="KW-1185">Reference proteome</keyword>
<proteinExistence type="predicted"/>
<dbReference type="RefSeq" id="WP_013334656.1">
    <property type="nucleotide sequence ID" value="NC_014533.1"/>
</dbReference>
<protein>
    <submittedName>
        <fullName evidence="1">Uncharacterized protein</fullName>
    </submittedName>
</protein>
<dbReference type="AlphaFoldDB" id="E0ULS6"/>
<name>E0ULS6_GLOV7</name>
<keyword evidence="1" id="KW-0614">Plasmid</keyword>
<evidence type="ECO:0000313" key="2">
    <source>
        <dbReference type="Proteomes" id="UP000008206"/>
    </source>
</evidence>
<dbReference type="EMBL" id="CP002199">
    <property type="protein sequence ID" value="ADN17906.1"/>
    <property type="molecule type" value="Genomic_DNA"/>
</dbReference>
<gene>
    <name evidence="1" type="ordered locus">Cyan7822_6060</name>
</gene>
<organism evidence="1 2">
    <name type="scientific">Gloeothece verrucosa (strain PCC 7822)</name>
    <name type="common">Cyanothece sp. (strain PCC 7822)</name>
    <dbReference type="NCBI Taxonomy" id="497965"/>
    <lineage>
        <taxon>Bacteria</taxon>
        <taxon>Bacillati</taxon>
        <taxon>Cyanobacteriota</taxon>
        <taxon>Cyanophyceae</taxon>
        <taxon>Oscillatoriophycideae</taxon>
        <taxon>Chroococcales</taxon>
        <taxon>Aphanothecaceae</taxon>
        <taxon>Gloeothece</taxon>
        <taxon>Gloeothece verrucosa</taxon>
    </lineage>
</organism>
<geneLocation type="plasmid" evidence="1 2">
    <name>Cy782201</name>
</geneLocation>
<dbReference type="HOGENOM" id="CLU_2681547_0_0_3"/>